<proteinExistence type="predicted"/>
<dbReference type="AlphaFoldDB" id="A0AAU7XB32"/>
<dbReference type="EMBL" id="CP158568">
    <property type="protein sequence ID" value="XBY44957.1"/>
    <property type="molecule type" value="Genomic_DNA"/>
</dbReference>
<protein>
    <submittedName>
        <fullName evidence="1">DUF930 domain-containing protein</fullName>
    </submittedName>
</protein>
<dbReference type="InterPro" id="IPR009273">
    <property type="entry name" value="DUF930"/>
</dbReference>
<reference evidence="1" key="1">
    <citation type="submission" date="2024-06" db="EMBL/GenBank/DDBJ databases">
        <title>Methylostella associata gen. nov., sp. nov., a novel Ancalomicrobiaceae-affiliated facultatively methylotrophic bacteria that feed on methanotrophs of the genus Methylococcus.</title>
        <authorList>
            <person name="Saltykova V."/>
            <person name="Danilova O.V."/>
            <person name="Oshkin I.Y."/>
            <person name="Belova S.E."/>
            <person name="Pimenov N.V."/>
            <person name="Dedysh S.N."/>
        </authorList>
    </citation>
    <scope>NUCLEOTIDE SEQUENCE</scope>
    <source>
        <strain evidence="1">S20</strain>
    </source>
</reference>
<sequence length="101" mass="11165">MLELAPEARLEQRCNAKAMGAVAREHKGFHPDELVAYAYGDPTVGDNEIDAPGAAVRSKGQWFHIAYHCRTTADGLEVEAFRYTLGDVIPRAEWDAHALVE</sequence>
<dbReference type="KEGG" id="mflg:ABS361_01225"/>
<accession>A0AAU7XB32</accession>
<organism evidence="1">
    <name type="scientific">Methyloraptor flagellatus</name>
    <dbReference type="NCBI Taxonomy" id="3162530"/>
    <lineage>
        <taxon>Bacteria</taxon>
        <taxon>Pseudomonadati</taxon>
        <taxon>Pseudomonadota</taxon>
        <taxon>Alphaproteobacteria</taxon>
        <taxon>Hyphomicrobiales</taxon>
        <taxon>Ancalomicrobiaceae</taxon>
        <taxon>Methyloraptor</taxon>
    </lineage>
</organism>
<evidence type="ECO:0000313" key="1">
    <source>
        <dbReference type="EMBL" id="XBY44957.1"/>
    </source>
</evidence>
<dbReference type="RefSeq" id="WP_407050049.1">
    <property type="nucleotide sequence ID" value="NZ_CP158568.1"/>
</dbReference>
<name>A0AAU7XB32_9HYPH</name>
<dbReference type="Pfam" id="PF06059">
    <property type="entry name" value="DUF930"/>
    <property type="match status" value="1"/>
</dbReference>
<gene>
    <name evidence="1" type="ORF">ABS361_01225</name>
</gene>